<evidence type="ECO:0000256" key="1">
    <source>
        <dbReference type="SAM" id="MobiDB-lite"/>
    </source>
</evidence>
<dbReference type="EMBL" id="GBRH01262858">
    <property type="protein sequence ID" value="JAD35037.1"/>
    <property type="molecule type" value="Transcribed_RNA"/>
</dbReference>
<name>A0A0A8ZJL4_ARUDO</name>
<feature type="compositionally biased region" description="Basic residues" evidence="1">
    <location>
        <begin position="1"/>
        <end position="11"/>
    </location>
</feature>
<reference evidence="2" key="2">
    <citation type="journal article" date="2015" name="Data Brief">
        <title>Shoot transcriptome of the giant reed, Arundo donax.</title>
        <authorList>
            <person name="Barrero R.A."/>
            <person name="Guerrero F.D."/>
            <person name="Moolhuijzen P."/>
            <person name="Goolsby J.A."/>
            <person name="Tidwell J."/>
            <person name="Bellgard S.E."/>
            <person name="Bellgard M.I."/>
        </authorList>
    </citation>
    <scope>NUCLEOTIDE SEQUENCE</scope>
    <source>
        <tissue evidence="2">Shoot tissue taken approximately 20 cm above the soil surface</tissue>
    </source>
</reference>
<dbReference type="AlphaFoldDB" id="A0A0A8ZJL4"/>
<accession>A0A0A8ZJL4</accession>
<protein>
    <submittedName>
        <fullName evidence="2">Uncharacterized protein</fullName>
    </submittedName>
</protein>
<feature type="region of interest" description="Disordered" evidence="1">
    <location>
        <begin position="1"/>
        <end position="36"/>
    </location>
</feature>
<sequence>MGVRFRRRSLRRLPGTKVRKLHAPNEGLDPRNNSEV</sequence>
<proteinExistence type="predicted"/>
<organism evidence="2">
    <name type="scientific">Arundo donax</name>
    <name type="common">Giant reed</name>
    <name type="synonym">Donax arundinaceus</name>
    <dbReference type="NCBI Taxonomy" id="35708"/>
    <lineage>
        <taxon>Eukaryota</taxon>
        <taxon>Viridiplantae</taxon>
        <taxon>Streptophyta</taxon>
        <taxon>Embryophyta</taxon>
        <taxon>Tracheophyta</taxon>
        <taxon>Spermatophyta</taxon>
        <taxon>Magnoliopsida</taxon>
        <taxon>Liliopsida</taxon>
        <taxon>Poales</taxon>
        <taxon>Poaceae</taxon>
        <taxon>PACMAD clade</taxon>
        <taxon>Arundinoideae</taxon>
        <taxon>Arundineae</taxon>
        <taxon>Arundo</taxon>
    </lineage>
</organism>
<evidence type="ECO:0000313" key="2">
    <source>
        <dbReference type="EMBL" id="JAD35037.1"/>
    </source>
</evidence>
<reference evidence="2" key="1">
    <citation type="submission" date="2014-09" db="EMBL/GenBank/DDBJ databases">
        <authorList>
            <person name="Magalhaes I.L.F."/>
            <person name="Oliveira U."/>
            <person name="Santos F.R."/>
            <person name="Vidigal T.H.D.A."/>
            <person name="Brescovit A.D."/>
            <person name="Santos A.J."/>
        </authorList>
    </citation>
    <scope>NUCLEOTIDE SEQUENCE</scope>
    <source>
        <tissue evidence="2">Shoot tissue taken approximately 20 cm above the soil surface</tissue>
    </source>
</reference>